<dbReference type="SUPFAM" id="SSF53474">
    <property type="entry name" value="alpha/beta-Hydrolases"/>
    <property type="match status" value="1"/>
</dbReference>
<sequence>MTSLNYTQSGQGSPVILIHGLFGNLDNLKTLGNSLDGYQVIRIDVPNHGLSPHWPNMDYPMVAEALVGLMDELELEKAHLVGHSMGGKIAMATALLYADRVKSLVAADISPVAYQPRHQTVFEGLSHINLSSLNNRAEAQKQLLDAGIDEGTAMFLLKNLAKDDQGFIWKMNLAGLKTSYPHLIGWPLPLSEQQYTGPSLCIRGADSDYVTSAHRQAFVSQFPKIQSKTLAGTGHWLHAQKPAIFNRIVTEFIAQND</sequence>
<dbReference type="RefSeq" id="WP_088905923.1">
    <property type="nucleotide sequence ID" value="NZ_CP022272.1"/>
</dbReference>
<gene>
    <name evidence="3" type="ORF">CFF01_09750</name>
</gene>
<feature type="domain" description="AB hydrolase-1" evidence="2">
    <location>
        <begin position="14"/>
        <end position="242"/>
    </location>
</feature>
<evidence type="ECO:0000256" key="1">
    <source>
        <dbReference type="ARBA" id="ARBA00022801"/>
    </source>
</evidence>
<keyword evidence="1 3" id="KW-0378">Hydrolase</keyword>
<dbReference type="EMBL" id="CP022272">
    <property type="protein sequence ID" value="ASJ98638.1"/>
    <property type="molecule type" value="Genomic_DNA"/>
</dbReference>
<dbReference type="KEGG" id="smav:CFF01_09750"/>
<protein>
    <submittedName>
        <fullName evidence="3">Alpha/beta hydrolase</fullName>
    </submittedName>
</protein>
<organism evidence="3 4">
    <name type="scientific">Shewanella marisflavi</name>
    <dbReference type="NCBI Taxonomy" id="260364"/>
    <lineage>
        <taxon>Bacteria</taxon>
        <taxon>Pseudomonadati</taxon>
        <taxon>Pseudomonadota</taxon>
        <taxon>Gammaproteobacteria</taxon>
        <taxon>Alteromonadales</taxon>
        <taxon>Shewanellaceae</taxon>
        <taxon>Shewanella</taxon>
    </lineage>
</organism>
<dbReference type="PRINTS" id="PR00111">
    <property type="entry name" value="ABHYDROLASE"/>
</dbReference>
<dbReference type="Gene3D" id="3.40.50.1820">
    <property type="entry name" value="alpha/beta hydrolase"/>
    <property type="match status" value="1"/>
</dbReference>
<proteinExistence type="predicted"/>
<dbReference type="Pfam" id="PF00561">
    <property type="entry name" value="Abhydrolase_1"/>
    <property type="match status" value="1"/>
</dbReference>
<name>A0AAC9U3H0_9GAMM</name>
<reference evidence="3 4" key="1">
    <citation type="submission" date="2017-06" db="EMBL/GenBank/DDBJ databases">
        <title>Complete genome sequence of Shewanella marisflavi EP1 associated with anaerobic 2,4-dinitrotoluene reduction and salt tolerance.</title>
        <authorList>
            <person name="Huang J."/>
        </authorList>
    </citation>
    <scope>NUCLEOTIDE SEQUENCE [LARGE SCALE GENOMIC DNA]</scope>
    <source>
        <strain evidence="3 4">EP1</strain>
    </source>
</reference>
<evidence type="ECO:0000259" key="2">
    <source>
        <dbReference type="Pfam" id="PF00561"/>
    </source>
</evidence>
<accession>A0AAC9U3H0</accession>
<dbReference type="Proteomes" id="UP000198233">
    <property type="component" value="Chromosome"/>
</dbReference>
<dbReference type="InterPro" id="IPR029058">
    <property type="entry name" value="AB_hydrolase_fold"/>
</dbReference>
<dbReference type="AlphaFoldDB" id="A0AAC9U3H0"/>
<dbReference type="GO" id="GO:0016787">
    <property type="term" value="F:hydrolase activity"/>
    <property type="evidence" value="ECO:0007669"/>
    <property type="project" value="UniProtKB-KW"/>
</dbReference>
<dbReference type="InterPro" id="IPR000639">
    <property type="entry name" value="Epox_hydrolase-like"/>
</dbReference>
<evidence type="ECO:0000313" key="3">
    <source>
        <dbReference type="EMBL" id="ASJ98638.1"/>
    </source>
</evidence>
<evidence type="ECO:0000313" key="4">
    <source>
        <dbReference type="Proteomes" id="UP000198233"/>
    </source>
</evidence>
<dbReference type="PANTHER" id="PTHR46118:SF4">
    <property type="entry name" value="PROTEIN ABHD11"/>
    <property type="match status" value="1"/>
</dbReference>
<dbReference type="PRINTS" id="PR00412">
    <property type="entry name" value="EPOXHYDRLASE"/>
</dbReference>
<dbReference type="PANTHER" id="PTHR46118">
    <property type="entry name" value="PROTEIN ABHD11"/>
    <property type="match status" value="1"/>
</dbReference>
<dbReference type="InterPro" id="IPR000073">
    <property type="entry name" value="AB_hydrolase_1"/>
</dbReference>